<reference evidence="4" key="1">
    <citation type="submission" date="2018-05" db="EMBL/GenBank/DDBJ databases">
        <authorList>
            <person name="Klenk H.-P."/>
            <person name="Huntemann M."/>
            <person name="Clum A."/>
            <person name="Pillay M."/>
            <person name="Palaniappan K."/>
            <person name="Varghese N."/>
            <person name="Mikhailova N."/>
            <person name="Stamatis D."/>
            <person name="Reddy T."/>
            <person name="Daum C."/>
            <person name="Shapiro N."/>
            <person name="Ivanova N."/>
            <person name="Kyrpides N."/>
            <person name="Woyke T."/>
        </authorList>
    </citation>
    <scope>NUCLEOTIDE SEQUENCE [LARGE SCALE GENOMIC DNA]</scope>
    <source>
        <strain evidence="4">DSM 45417</strain>
    </source>
</reference>
<evidence type="ECO:0000313" key="4">
    <source>
        <dbReference type="Proteomes" id="UP000246661"/>
    </source>
</evidence>
<proteinExistence type="predicted"/>
<protein>
    <submittedName>
        <fullName evidence="3">Parallel beta-helix repeat protein</fullName>
    </submittedName>
</protein>
<evidence type="ECO:0000313" key="3">
    <source>
        <dbReference type="EMBL" id="PWW22019.1"/>
    </source>
</evidence>
<dbReference type="InterPro" id="IPR012334">
    <property type="entry name" value="Pectin_lyas_fold"/>
</dbReference>
<name>A0A317QG17_9ACTN</name>
<sequence>MDPSTTTRTRTRARSRVLAAAGAGVLLFAALPAGIASAHGGGDGRTLHVGPGHYTSIQDAVEDANSGDTIRIAAGTYNEAVCIQDKGLTIRGAGRDRTIIKWDIGVVPTDPRGIPCWQATDDADQEDDDPQDTLDDNVSGLFFLNPDSPVVVKDLQTRNHTANGIAAWGADGLTVTNTKGVGHDRYGILGANSRNIHVVGNVEEGIDRSTNPLAPDAGTAGISVGDSADSGTFIAGNRVRGYNLGIFLRESSGGRVDANHLSGNCIGILAFDDSFTEIPGSPPNVEAGDWKISANVSAANNRYCLQGPNGDQRISGVGMAVVNMTDVRFTANVIRDNKAAPPQGAGPLTFPSGGLVMLTFEPFTPGGVDPGPVDRVDVVANWFGDNHGFEFRGAPPPVRVQLDILLSQAVPNTPVGTPGEDIEFRANRCDASIPYDICGQPYPV</sequence>
<dbReference type="Pfam" id="PF05048">
    <property type="entry name" value="NosD"/>
    <property type="match status" value="1"/>
</dbReference>
<dbReference type="InterPro" id="IPR011050">
    <property type="entry name" value="Pectin_lyase_fold/virulence"/>
</dbReference>
<dbReference type="RefSeq" id="WP_110004738.1">
    <property type="nucleotide sequence ID" value="NZ_QGTX01000001.1"/>
</dbReference>
<keyword evidence="1" id="KW-0732">Signal</keyword>
<dbReference type="AlphaFoldDB" id="A0A317QG17"/>
<keyword evidence="4" id="KW-1185">Reference proteome</keyword>
<feature type="chain" id="PRO_5016343965" evidence="1">
    <location>
        <begin position="39"/>
        <end position="444"/>
    </location>
</feature>
<feature type="domain" description="Periplasmic copper-binding protein NosD beta helix" evidence="2">
    <location>
        <begin position="158"/>
        <end position="270"/>
    </location>
</feature>
<gene>
    <name evidence="3" type="ORF">JD79_01165</name>
</gene>
<dbReference type="SUPFAM" id="SSF51126">
    <property type="entry name" value="Pectin lyase-like"/>
    <property type="match status" value="1"/>
</dbReference>
<evidence type="ECO:0000256" key="1">
    <source>
        <dbReference type="SAM" id="SignalP"/>
    </source>
</evidence>
<feature type="signal peptide" evidence="1">
    <location>
        <begin position="1"/>
        <end position="38"/>
    </location>
</feature>
<dbReference type="Gene3D" id="2.160.20.10">
    <property type="entry name" value="Single-stranded right-handed beta-helix, Pectin lyase-like"/>
    <property type="match status" value="1"/>
</dbReference>
<dbReference type="InterPro" id="IPR007742">
    <property type="entry name" value="NosD_dom"/>
</dbReference>
<organism evidence="3 4">
    <name type="scientific">Geodermatophilus normandii</name>
    <dbReference type="NCBI Taxonomy" id="1137989"/>
    <lineage>
        <taxon>Bacteria</taxon>
        <taxon>Bacillati</taxon>
        <taxon>Actinomycetota</taxon>
        <taxon>Actinomycetes</taxon>
        <taxon>Geodermatophilales</taxon>
        <taxon>Geodermatophilaceae</taxon>
        <taxon>Geodermatophilus</taxon>
    </lineage>
</organism>
<dbReference type="Proteomes" id="UP000246661">
    <property type="component" value="Unassembled WGS sequence"/>
</dbReference>
<dbReference type="EMBL" id="QGTX01000001">
    <property type="protein sequence ID" value="PWW22019.1"/>
    <property type="molecule type" value="Genomic_DNA"/>
</dbReference>
<dbReference type="OrthoDB" id="339817at2"/>
<evidence type="ECO:0000259" key="2">
    <source>
        <dbReference type="Pfam" id="PF05048"/>
    </source>
</evidence>
<accession>A0A317QG17</accession>
<comment type="caution">
    <text evidence="3">The sequence shown here is derived from an EMBL/GenBank/DDBJ whole genome shotgun (WGS) entry which is preliminary data.</text>
</comment>